<dbReference type="PROSITE" id="PS51257">
    <property type="entry name" value="PROKAR_LIPOPROTEIN"/>
    <property type="match status" value="1"/>
</dbReference>
<dbReference type="InterPro" id="IPR049371">
    <property type="entry name" value="GspD-like_N0"/>
</dbReference>
<comment type="subcellular location">
    <subcellularLocation>
        <location evidence="1 10">Cell outer membrane</location>
    </subcellularLocation>
</comment>
<dbReference type="EMBL" id="WQLV01000022">
    <property type="protein sequence ID" value="MVO18474.1"/>
    <property type="molecule type" value="Genomic_DNA"/>
</dbReference>
<dbReference type="Pfam" id="PF21305">
    <property type="entry name" value="type_II_gspD_N0"/>
    <property type="match status" value="1"/>
</dbReference>
<dbReference type="GO" id="GO:0009279">
    <property type="term" value="C:cell outer membrane"/>
    <property type="evidence" value="ECO:0007669"/>
    <property type="project" value="UniProtKB-SubCell"/>
</dbReference>
<evidence type="ECO:0000256" key="12">
    <source>
        <dbReference type="SAM" id="SignalP"/>
    </source>
</evidence>
<name>A0A6L6WLA5_9RHOB</name>
<accession>A0A6L6WLA5</accession>
<keyword evidence="6 12" id="KW-0732">Signal</keyword>
<keyword evidence="8" id="KW-0472">Membrane</keyword>
<feature type="domain" description="Type II/III secretion system secretin-like" evidence="13">
    <location>
        <begin position="468"/>
        <end position="632"/>
    </location>
</feature>
<dbReference type="PRINTS" id="PR00811">
    <property type="entry name" value="BCTERIALGSPD"/>
</dbReference>
<evidence type="ECO:0000259" key="14">
    <source>
        <dbReference type="Pfam" id="PF03958"/>
    </source>
</evidence>
<feature type="region of interest" description="Disordered" evidence="11">
    <location>
        <begin position="40"/>
        <end position="76"/>
    </location>
</feature>
<evidence type="ECO:0000259" key="13">
    <source>
        <dbReference type="Pfam" id="PF00263"/>
    </source>
</evidence>
<evidence type="ECO:0000256" key="6">
    <source>
        <dbReference type="ARBA" id="ARBA00022729"/>
    </source>
</evidence>
<dbReference type="PANTHER" id="PTHR30332:SF25">
    <property type="entry name" value="SECRETIN XPSD"/>
    <property type="match status" value="1"/>
</dbReference>
<dbReference type="PANTHER" id="PTHR30332">
    <property type="entry name" value="PROBABLE GENERAL SECRETION PATHWAY PROTEIN D"/>
    <property type="match status" value="1"/>
</dbReference>
<dbReference type="InterPro" id="IPR013356">
    <property type="entry name" value="T2SS_GspD"/>
</dbReference>
<dbReference type="GO" id="GO:0015627">
    <property type="term" value="C:type II protein secretion system complex"/>
    <property type="evidence" value="ECO:0007669"/>
    <property type="project" value="InterPro"/>
</dbReference>
<feature type="domain" description="NolW-like" evidence="14">
    <location>
        <begin position="325"/>
        <end position="404"/>
    </location>
</feature>
<keyword evidence="4" id="KW-1134">Transmembrane beta strand</keyword>
<keyword evidence="3 10" id="KW-0813">Transport</keyword>
<comment type="caution">
    <text evidence="16">The sequence shown here is derived from an EMBL/GenBank/DDBJ whole genome shotgun (WGS) entry which is preliminary data.</text>
</comment>
<feature type="region of interest" description="Disordered" evidence="11">
    <location>
        <begin position="349"/>
        <end position="371"/>
    </location>
</feature>
<feature type="chain" id="PRO_5026931778" evidence="12">
    <location>
        <begin position="20"/>
        <end position="672"/>
    </location>
</feature>
<evidence type="ECO:0000259" key="15">
    <source>
        <dbReference type="Pfam" id="PF21305"/>
    </source>
</evidence>
<dbReference type="InterPro" id="IPR050810">
    <property type="entry name" value="Bact_Secretion_Sys_Channel"/>
</dbReference>
<dbReference type="Pfam" id="PF03958">
    <property type="entry name" value="Secretin_N"/>
    <property type="match status" value="2"/>
</dbReference>
<keyword evidence="7" id="KW-0653">Protein transport</keyword>
<evidence type="ECO:0000256" key="5">
    <source>
        <dbReference type="ARBA" id="ARBA00022692"/>
    </source>
</evidence>
<evidence type="ECO:0000313" key="17">
    <source>
        <dbReference type="Proteomes" id="UP000478892"/>
    </source>
</evidence>
<evidence type="ECO:0000256" key="4">
    <source>
        <dbReference type="ARBA" id="ARBA00022452"/>
    </source>
</evidence>
<dbReference type="PRINTS" id="PR01032">
    <property type="entry name" value="PHAGEIV"/>
</dbReference>
<dbReference type="InterPro" id="IPR004846">
    <property type="entry name" value="T2SS/T3SS_dom"/>
</dbReference>
<feature type="signal peptide" evidence="12">
    <location>
        <begin position="1"/>
        <end position="19"/>
    </location>
</feature>
<proteinExistence type="inferred from homology"/>
<comment type="similarity">
    <text evidence="2">Belongs to the bacterial secretin family. GSP D subfamily.</text>
</comment>
<dbReference type="InterPro" id="IPR005644">
    <property type="entry name" value="NolW-like"/>
</dbReference>
<evidence type="ECO:0000256" key="2">
    <source>
        <dbReference type="ARBA" id="ARBA00006980"/>
    </source>
</evidence>
<dbReference type="Gene3D" id="3.30.1370.120">
    <property type="match status" value="2"/>
</dbReference>
<dbReference type="Proteomes" id="UP000478892">
    <property type="component" value="Unassembled WGS sequence"/>
</dbReference>
<keyword evidence="9" id="KW-0998">Cell outer membrane</keyword>
<evidence type="ECO:0000256" key="8">
    <source>
        <dbReference type="ARBA" id="ARBA00023136"/>
    </source>
</evidence>
<dbReference type="Pfam" id="PF00263">
    <property type="entry name" value="Secretin"/>
    <property type="match status" value="1"/>
</dbReference>
<evidence type="ECO:0000256" key="1">
    <source>
        <dbReference type="ARBA" id="ARBA00004442"/>
    </source>
</evidence>
<dbReference type="InterPro" id="IPR038591">
    <property type="entry name" value="NolW-like_sf"/>
</dbReference>
<keyword evidence="5" id="KW-0812">Transmembrane</keyword>
<dbReference type="AlphaFoldDB" id="A0A6L6WLA5"/>
<evidence type="ECO:0000256" key="10">
    <source>
        <dbReference type="RuleBase" id="RU004004"/>
    </source>
</evidence>
<evidence type="ECO:0000256" key="7">
    <source>
        <dbReference type="ARBA" id="ARBA00022927"/>
    </source>
</evidence>
<evidence type="ECO:0000256" key="9">
    <source>
        <dbReference type="ARBA" id="ARBA00023237"/>
    </source>
</evidence>
<protein>
    <submittedName>
        <fullName evidence="16">Type II secretion system protein GspD</fullName>
    </submittedName>
</protein>
<dbReference type="GO" id="GO:0015628">
    <property type="term" value="P:protein secretion by the type II secretion system"/>
    <property type="evidence" value="ECO:0007669"/>
    <property type="project" value="InterPro"/>
</dbReference>
<feature type="compositionally biased region" description="Polar residues" evidence="11">
    <location>
        <begin position="356"/>
        <end position="368"/>
    </location>
</feature>
<keyword evidence="17" id="KW-1185">Reference proteome</keyword>
<evidence type="ECO:0000256" key="3">
    <source>
        <dbReference type="ARBA" id="ARBA00022448"/>
    </source>
</evidence>
<gene>
    <name evidence="16" type="primary">gspD</name>
    <name evidence="16" type="ORF">GO984_21880</name>
</gene>
<dbReference type="InterPro" id="IPR001775">
    <property type="entry name" value="GspD/PilQ"/>
</dbReference>
<reference evidence="16 17" key="1">
    <citation type="submission" date="2019-12" db="EMBL/GenBank/DDBJ databases">
        <authorList>
            <person name="Zhang Y.-J."/>
        </authorList>
    </citation>
    <scope>NUCLEOTIDE SEQUENCE [LARGE SCALE GENOMIC DNA]</scope>
    <source>
        <strain evidence="16 17">CY05</strain>
    </source>
</reference>
<evidence type="ECO:0000313" key="16">
    <source>
        <dbReference type="EMBL" id="MVO18474.1"/>
    </source>
</evidence>
<organism evidence="16 17">
    <name type="scientific">Parasedimentitalea huanghaiensis</name>
    <dbReference type="NCBI Taxonomy" id="2682100"/>
    <lineage>
        <taxon>Bacteria</taxon>
        <taxon>Pseudomonadati</taxon>
        <taxon>Pseudomonadota</taxon>
        <taxon>Alphaproteobacteria</taxon>
        <taxon>Rhodobacterales</taxon>
        <taxon>Paracoccaceae</taxon>
        <taxon>Parasedimentitalea</taxon>
    </lineage>
</organism>
<feature type="domain" description="GspD-like N0" evidence="15">
    <location>
        <begin position="92"/>
        <end position="161"/>
    </location>
</feature>
<evidence type="ECO:0000256" key="11">
    <source>
        <dbReference type="SAM" id="MobiDB-lite"/>
    </source>
</evidence>
<sequence length="672" mass="71494">MLRLICASLILMLTSCTETTTTSSGIFGDDVTVERDPLISRNSEFSGQNEGGVRPGAMSRGTDQFLNPADGRNQNRSQAIVVPRDGKLVEVSLVNASISSAAQAVLGDALKKQFTVSDQVNGTVTIQSTGPIPKDALLELFSAALSANGARIEKSGKVLKIVPGTTGNRTFRLASSGVGNGASIIVAPLEYISSAQMVNLLQPLVAEGLTAIADKRRNLIMMTGTPAQLEAALDALNLFDVDVLSGKSIALVELNSADPEAIVDELKVIFENEEGGNLEGVVEFIPNKRLGSVLIISSRSRYLPTAQKWIRELDRTASGASRYIETYELQNRSATDVAPILSSLLASEASTSGESQSQTSANTGSTGSRVAADKARNSLLIKATRSEHREVRALLNEIDSSPQQVMLEATIAEVTLNDEIGLGVRWFFETGNFDFTFSDNDSGSVNSSFPGFSAVFGSNSAAAAINALAGVTDVKIISSPTLMVLDNEEAILQIGDQVPIATQSSTSNSDGNAPTITTIEYRDTGVILTVKPSINRNGRVVLDISQEISTVSETVTSGIDSPTIRQRKIATNVLLNDGTTLALGGLVQESDSTTVSKIPGLGDIPVAGSLFRNTNSKKRRTELLILIRPRVVHTENDARTVTEHWRNKLSGSNSILRTGLGNPRHQISEILK</sequence>
<dbReference type="NCBIfam" id="TIGR02517">
    <property type="entry name" value="type_II_gspD"/>
    <property type="match status" value="1"/>
</dbReference>
<feature type="domain" description="NolW-like" evidence="14">
    <location>
        <begin position="188"/>
        <end position="242"/>
    </location>
</feature>